<dbReference type="AlphaFoldDB" id="A0A6C0HDC1"/>
<reference evidence="1" key="1">
    <citation type="journal article" date="2020" name="Nature">
        <title>Giant virus diversity and host interactions through global metagenomics.</title>
        <authorList>
            <person name="Schulz F."/>
            <person name="Roux S."/>
            <person name="Paez-Espino D."/>
            <person name="Jungbluth S."/>
            <person name="Walsh D.A."/>
            <person name="Denef V.J."/>
            <person name="McMahon K.D."/>
            <person name="Konstantinidis K.T."/>
            <person name="Eloe-Fadrosh E.A."/>
            <person name="Kyrpides N.C."/>
            <person name="Woyke T."/>
        </authorList>
    </citation>
    <scope>NUCLEOTIDE SEQUENCE</scope>
    <source>
        <strain evidence="1">GVMAG-M-3300023179-91</strain>
    </source>
</reference>
<proteinExistence type="predicted"/>
<dbReference type="EMBL" id="MN739931">
    <property type="protein sequence ID" value="QHT78444.1"/>
    <property type="molecule type" value="Genomic_DNA"/>
</dbReference>
<organism evidence="1">
    <name type="scientific">viral metagenome</name>
    <dbReference type="NCBI Taxonomy" id="1070528"/>
    <lineage>
        <taxon>unclassified sequences</taxon>
        <taxon>metagenomes</taxon>
        <taxon>organismal metagenomes</taxon>
    </lineage>
</organism>
<evidence type="ECO:0000313" key="1">
    <source>
        <dbReference type="EMBL" id="QHT78444.1"/>
    </source>
</evidence>
<name>A0A6C0HDC1_9ZZZZ</name>
<protein>
    <submittedName>
        <fullName evidence="1">Uncharacterized protein</fullName>
    </submittedName>
</protein>
<sequence>MIFRKRDGSLIEIKRLDFKNDLLYYQKIMDLMMEEKTEKNEPNVLNSLNYAKVEKDEFVNAKIGNINRLLQKL</sequence>
<accession>A0A6C0HDC1</accession>